<dbReference type="Proteomes" id="UP000686327">
    <property type="component" value="Unassembled WGS sequence"/>
</dbReference>
<proteinExistence type="predicted"/>
<reference evidence="1 2" key="1">
    <citation type="submission" date="2021-04" db="EMBL/GenBank/DDBJ databases">
        <authorList>
            <person name="Seiffert S.N."/>
        </authorList>
    </citation>
    <scope>NUCLEOTIDE SEQUENCE [LARGE SCALE GENOMIC DNA]</scope>
    <source>
        <strain evidence="1 2">1</strain>
    </source>
</reference>
<organism evidence="1 2">
    <name type="scientific">Cedecea davisae</name>
    <dbReference type="NCBI Taxonomy" id="158484"/>
    <lineage>
        <taxon>Bacteria</taxon>
        <taxon>Pseudomonadati</taxon>
        <taxon>Pseudomonadota</taxon>
        <taxon>Gammaproteobacteria</taxon>
        <taxon>Enterobacterales</taxon>
        <taxon>Enterobacteriaceae</taxon>
        <taxon>Cedecea</taxon>
    </lineage>
</organism>
<keyword evidence="2" id="KW-1185">Reference proteome</keyword>
<gene>
    <name evidence="1" type="ORF">KC222_04115</name>
</gene>
<reference evidence="2" key="2">
    <citation type="submission" date="2023-07" db="EMBL/GenBank/DDBJ databases">
        <title>Cedecea davisae an AmpC producer and its therapeutic implications.</title>
        <authorList>
            <person name="Notter J."/>
        </authorList>
    </citation>
    <scope>NUCLEOTIDE SEQUENCE [LARGE SCALE GENOMIC DNA]</scope>
    <source>
        <strain evidence="2">1</strain>
    </source>
</reference>
<accession>A0ABS6DDF1</accession>
<sequence>MINLTFWCIYFRAQLRHSDQASAKSDAGIGLPDYYKGACTARAVFLCVKHGHIRIMVGCVVAPKGAPGPL</sequence>
<name>A0ABS6DDF1_9ENTR</name>
<dbReference type="EMBL" id="JAGRYU010000005">
    <property type="protein sequence ID" value="MBU4681197.1"/>
    <property type="molecule type" value="Genomic_DNA"/>
</dbReference>
<comment type="caution">
    <text evidence="1">The sequence shown here is derived from an EMBL/GenBank/DDBJ whole genome shotgun (WGS) entry which is preliminary data.</text>
</comment>
<evidence type="ECO:0000313" key="2">
    <source>
        <dbReference type="Proteomes" id="UP000686327"/>
    </source>
</evidence>
<protein>
    <submittedName>
        <fullName evidence="1">Ash family protein</fullName>
    </submittedName>
</protein>
<evidence type="ECO:0000313" key="1">
    <source>
        <dbReference type="EMBL" id="MBU4681197.1"/>
    </source>
</evidence>